<dbReference type="Gene3D" id="6.10.340.10">
    <property type="match status" value="1"/>
</dbReference>
<dbReference type="Proteomes" id="UP000267978">
    <property type="component" value="Unassembled WGS sequence"/>
</dbReference>
<protein>
    <recommendedName>
        <fullName evidence="1">cyclic-guanylate-specific phosphodiesterase</fullName>
        <ecNumber evidence="1">3.1.4.52</ecNumber>
    </recommendedName>
</protein>
<dbReference type="InterPro" id="IPR029151">
    <property type="entry name" value="Sensor-like_sf"/>
</dbReference>
<dbReference type="InterPro" id="IPR029787">
    <property type="entry name" value="Nucleotide_cyclase"/>
</dbReference>
<dbReference type="Pfam" id="PF00672">
    <property type="entry name" value="HAMP"/>
    <property type="match status" value="1"/>
</dbReference>
<feature type="domain" description="GGDEF" evidence="6">
    <location>
        <begin position="383"/>
        <end position="516"/>
    </location>
</feature>
<dbReference type="InterPro" id="IPR035919">
    <property type="entry name" value="EAL_sf"/>
</dbReference>
<evidence type="ECO:0000313" key="7">
    <source>
        <dbReference type="EMBL" id="RML22087.1"/>
    </source>
</evidence>
<dbReference type="InterPro" id="IPR001633">
    <property type="entry name" value="EAL_dom"/>
</dbReference>
<dbReference type="InterPro" id="IPR029150">
    <property type="entry name" value="dCache_3"/>
</dbReference>
<keyword evidence="2" id="KW-0973">c-di-GMP</keyword>
<dbReference type="EMBL" id="RBNO01000117">
    <property type="protein sequence ID" value="RML22087.1"/>
    <property type="molecule type" value="Genomic_DNA"/>
</dbReference>
<dbReference type="SMART" id="SM00052">
    <property type="entry name" value="EAL"/>
    <property type="match status" value="1"/>
</dbReference>
<evidence type="ECO:0000259" key="6">
    <source>
        <dbReference type="PROSITE" id="PS50887"/>
    </source>
</evidence>
<dbReference type="GO" id="GO:0016020">
    <property type="term" value="C:membrane"/>
    <property type="evidence" value="ECO:0007669"/>
    <property type="project" value="InterPro"/>
</dbReference>
<dbReference type="NCBIfam" id="TIGR00254">
    <property type="entry name" value="GGDEF"/>
    <property type="match status" value="1"/>
</dbReference>
<accession>A0AB73ZYM5</accession>
<dbReference type="PROSITE" id="PS50887">
    <property type="entry name" value="GGDEF"/>
    <property type="match status" value="1"/>
</dbReference>
<keyword evidence="3" id="KW-0812">Transmembrane</keyword>
<gene>
    <name evidence="7" type="ORF">ALQ98_100095</name>
</gene>
<dbReference type="InterPro" id="IPR000160">
    <property type="entry name" value="GGDEF_dom"/>
</dbReference>
<evidence type="ECO:0000256" key="3">
    <source>
        <dbReference type="SAM" id="Phobius"/>
    </source>
</evidence>
<reference evidence="7 8" key="1">
    <citation type="submission" date="2018-08" db="EMBL/GenBank/DDBJ databases">
        <title>Recombination of ecologically and evolutionarily significant loci maintains genetic cohesion in the Pseudomonas syringae species complex.</title>
        <authorList>
            <person name="Dillon M."/>
            <person name="Thakur S."/>
            <person name="Almeida R.N.D."/>
            <person name="Weir B.S."/>
            <person name="Guttman D.S."/>
        </authorList>
    </citation>
    <scope>NUCLEOTIDE SEQUENCE [LARGE SCALE GENOMIC DNA]</scope>
    <source>
        <strain evidence="7 8">ICMP 3946</strain>
    </source>
</reference>
<dbReference type="InterPro" id="IPR043128">
    <property type="entry name" value="Rev_trsase/Diguanyl_cyclase"/>
</dbReference>
<dbReference type="CDD" id="cd01948">
    <property type="entry name" value="EAL"/>
    <property type="match status" value="1"/>
</dbReference>
<dbReference type="GO" id="GO:0071111">
    <property type="term" value="F:cyclic-guanylate-specific phosphodiesterase activity"/>
    <property type="evidence" value="ECO:0007669"/>
    <property type="project" value="UniProtKB-EC"/>
</dbReference>
<feature type="domain" description="HAMP" evidence="5">
    <location>
        <begin position="299"/>
        <end position="351"/>
    </location>
</feature>
<dbReference type="FunFam" id="3.20.20.450:FF:000001">
    <property type="entry name" value="Cyclic di-GMP phosphodiesterase yahA"/>
    <property type="match status" value="1"/>
</dbReference>
<dbReference type="AlphaFoldDB" id="A0AB73ZYM5"/>
<organism evidence="7 8">
    <name type="scientific">Pseudomonas syringae pv. lapsa</name>
    <dbReference type="NCBI Taxonomy" id="199201"/>
    <lineage>
        <taxon>Bacteria</taxon>
        <taxon>Pseudomonadati</taxon>
        <taxon>Pseudomonadota</taxon>
        <taxon>Gammaproteobacteria</taxon>
        <taxon>Pseudomonadales</taxon>
        <taxon>Pseudomonadaceae</taxon>
        <taxon>Pseudomonas</taxon>
        <taxon>Pseudomonas syringae</taxon>
    </lineage>
</organism>
<proteinExistence type="predicted"/>
<keyword evidence="3" id="KW-0472">Membrane</keyword>
<dbReference type="Pfam" id="PF14827">
    <property type="entry name" value="dCache_3"/>
    <property type="match status" value="1"/>
</dbReference>
<dbReference type="SMART" id="SM00267">
    <property type="entry name" value="GGDEF"/>
    <property type="match status" value="1"/>
</dbReference>
<sequence length="784" mass="85479">MKFKASFQARIAGVLIVLLLIVVSAVYLAVKVATEEAVRTQAQAQLEVGSRVFERLIDLRGKRLRDTVQLVAADFGFRDAVASADSSTIRSVLLNHGKRINASDMFLLGMDGTVIASTVQKVPEGSRFVYDQALRNAKRAGQSVLIVPGSGDPHLLVESTVLAPLPIGRVVMGFTIDSDIAEELRSLSGLEVSFLTVEDGKNGDLISTQPEALHAGLIELMRSSSEGQMLLTEQSNLNFLSQTLMLANTSNGGDGQVIALLQSPLDKAYQAFAPLNQKIFWISMAALVASLIGTLALARSVSLPVQVLATAAKRIGDGDYKTPVTLVRSDELGMLADAINTMQQGIAVREGQLAHNALHDNLTGLPNRALVMERLGSSIAADRAVALLSLSVENLATVSESVSAEGVDQLLRQVGQRLQGNLRAGDTVARLGANEFLLLLDNTASDGAVGMADAVQRLLSEPQRIDNHELELECCIGITVYPEHGDSAQELLNRAVIARKDAAFLPGRLQIYQDGRDLAHQRQITLIRDLRKAAQNGELMLHYQPKLDIRQGYVRQAEALLRWAHPQFGSVSPAEFIVLAERTGSIYLLTNWVIEEAMRQLAEWRKRGLVLQVSVNISADDLLGDDLVGYVVKLLKQYAVPAEQLLFEITESAVMSEPEKALIVLHRLRDCGISLSIDDFGTGYSSLAHLKRLPVQELKIDQSFVRNLDETSEDAVIVRSTIEMSHNLGLKVVAEGVEYQHSLDLLRRWHCDTAQGYLISRPLTASAFEAWIATYQASPGLMVN</sequence>
<feature type="domain" description="EAL" evidence="4">
    <location>
        <begin position="523"/>
        <end position="776"/>
    </location>
</feature>
<dbReference type="SUPFAM" id="SSF55073">
    <property type="entry name" value="Nucleotide cyclase"/>
    <property type="match status" value="1"/>
</dbReference>
<evidence type="ECO:0000259" key="4">
    <source>
        <dbReference type="PROSITE" id="PS50883"/>
    </source>
</evidence>
<dbReference type="SUPFAM" id="SSF103190">
    <property type="entry name" value="Sensory domain-like"/>
    <property type="match status" value="1"/>
</dbReference>
<evidence type="ECO:0000256" key="1">
    <source>
        <dbReference type="ARBA" id="ARBA00012282"/>
    </source>
</evidence>
<comment type="caution">
    <text evidence="7">The sequence shown here is derived from an EMBL/GenBank/DDBJ whole genome shotgun (WGS) entry which is preliminary data.</text>
</comment>
<evidence type="ECO:0000313" key="8">
    <source>
        <dbReference type="Proteomes" id="UP000267978"/>
    </source>
</evidence>
<keyword evidence="3" id="KW-1133">Transmembrane helix</keyword>
<dbReference type="SUPFAM" id="SSF158472">
    <property type="entry name" value="HAMP domain-like"/>
    <property type="match status" value="1"/>
</dbReference>
<dbReference type="EC" id="3.1.4.52" evidence="1"/>
<dbReference type="PANTHER" id="PTHR33121">
    <property type="entry name" value="CYCLIC DI-GMP PHOSPHODIESTERASE PDEF"/>
    <property type="match status" value="1"/>
</dbReference>
<dbReference type="Gene3D" id="3.20.20.450">
    <property type="entry name" value="EAL domain"/>
    <property type="match status" value="1"/>
</dbReference>
<dbReference type="InterPro" id="IPR050706">
    <property type="entry name" value="Cyclic-di-GMP_PDE-like"/>
</dbReference>
<dbReference type="RefSeq" id="WP_016568823.1">
    <property type="nucleotide sequence ID" value="NZ_LJQQ01000091.1"/>
</dbReference>
<dbReference type="GO" id="GO:0007165">
    <property type="term" value="P:signal transduction"/>
    <property type="evidence" value="ECO:0007669"/>
    <property type="project" value="InterPro"/>
</dbReference>
<dbReference type="Pfam" id="PF00990">
    <property type="entry name" value="GGDEF"/>
    <property type="match status" value="1"/>
</dbReference>
<name>A0AB73ZYM5_PSESX</name>
<dbReference type="InterPro" id="IPR003660">
    <property type="entry name" value="HAMP_dom"/>
</dbReference>
<dbReference type="Pfam" id="PF00563">
    <property type="entry name" value="EAL"/>
    <property type="match status" value="1"/>
</dbReference>
<dbReference type="CDD" id="cd06225">
    <property type="entry name" value="HAMP"/>
    <property type="match status" value="1"/>
</dbReference>
<feature type="transmembrane region" description="Helical" evidence="3">
    <location>
        <begin position="279"/>
        <end position="298"/>
    </location>
</feature>
<dbReference type="SUPFAM" id="SSF141868">
    <property type="entry name" value="EAL domain-like"/>
    <property type="match status" value="1"/>
</dbReference>
<evidence type="ECO:0000259" key="5">
    <source>
        <dbReference type="PROSITE" id="PS50885"/>
    </source>
</evidence>
<dbReference type="SMART" id="SM00304">
    <property type="entry name" value="HAMP"/>
    <property type="match status" value="1"/>
</dbReference>
<evidence type="ECO:0000256" key="2">
    <source>
        <dbReference type="ARBA" id="ARBA00022636"/>
    </source>
</evidence>
<dbReference type="PROSITE" id="PS50883">
    <property type="entry name" value="EAL"/>
    <property type="match status" value="1"/>
</dbReference>
<dbReference type="PANTHER" id="PTHR33121:SF71">
    <property type="entry name" value="OXYGEN SENSOR PROTEIN DOSP"/>
    <property type="match status" value="1"/>
</dbReference>
<dbReference type="CDD" id="cd01949">
    <property type="entry name" value="GGDEF"/>
    <property type="match status" value="1"/>
</dbReference>
<dbReference type="Gene3D" id="3.30.70.270">
    <property type="match status" value="1"/>
</dbReference>
<dbReference type="PROSITE" id="PS50885">
    <property type="entry name" value="HAMP"/>
    <property type="match status" value="1"/>
</dbReference>